<feature type="region of interest" description="Disordered" evidence="2">
    <location>
        <begin position="1363"/>
        <end position="1393"/>
    </location>
</feature>
<dbReference type="Pfam" id="PF00027">
    <property type="entry name" value="cNMP_binding"/>
    <property type="match status" value="1"/>
</dbReference>
<accession>A0A2N6CY58</accession>
<dbReference type="Gene3D" id="3.40.250.10">
    <property type="entry name" value="Rhodanese-like domain"/>
    <property type="match status" value="1"/>
</dbReference>
<feature type="domain" description="Cyclic nucleotide-binding" evidence="3">
    <location>
        <begin position="146"/>
        <end position="249"/>
    </location>
</feature>
<dbReference type="RefSeq" id="WP_273438582.1">
    <property type="nucleotide sequence ID" value="NZ_PKUN01000008.1"/>
</dbReference>
<dbReference type="InterPro" id="IPR051043">
    <property type="entry name" value="Sulfatase_Mod_Factor_Kinase"/>
</dbReference>
<dbReference type="STRING" id="1111735.GCA_000428045_01674"/>
<dbReference type="EMBL" id="PKUN01000008">
    <property type="protein sequence ID" value="PLX62236.1"/>
    <property type="molecule type" value="Genomic_DNA"/>
</dbReference>
<dbReference type="InterPro" id="IPR016187">
    <property type="entry name" value="CTDL_fold"/>
</dbReference>
<dbReference type="InterPro" id="IPR036873">
    <property type="entry name" value="Rhodanese-like_dom_sf"/>
</dbReference>
<dbReference type="InterPro" id="IPR018488">
    <property type="entry name" value="cNMP-bd_CS"/>
</dbReference>
<evidence type="ECO:0000259" key="4">
    <source>
        <dbReference type="PROSITE" id="PS50206"/>
    </source>
</evidence>
<protein>
    <recommendedName>
        <fullName evidence="7">SUMF1/EgtB/PvdO family nonheme iron enzyme</fullName>
    </recommendedName>
</protein>
<dbReference type="InterPro" id="IPR001763">
    <property type="entry name" value="Rhodanese-like_dom"/>
</dbReference>
<dbReference type="CDD" id="cd00038">
    <property type="entry name" value="CAP_ED"/>
    <property type="match status" value="2"/>
</dbReference>
<dbReference type="PANTHER" id="PTHR23150">
    <property type="entry name" value="SULFATASE MODIFYING FACTOR 1, 2"/>
    <property type="match status" value="1"/>
</dbReference>
<dbReference type="Gene3D" id="2.60.120.10">
    <property type="entry name" value="Jelly Rolls"/>
    <property type="match status" value="2"/>
</dbReference>
<feature type="compositionally biased region" description="Basic and acidic residues" evidence="2">
    <location>
        <begin position="563"/>
        <end position="572"/>
    </location>
</feature>
<dbReference type="SUPFAM" id="SSF52821">
    <property type="entry name" value="Rhodanese/Cell cycle control phosphatase"/>
    <property type="match status" value="1"/>
</dbReference>
<dbReference type="PROSITE" id="PS50206">
    <property type="entry name" value="RHODANESE_3"/>
    <property type="match status" value="1"/>
</dbReference>
<dbReference type="Pfam" id="PF00581">
    <property type="entry name" value="Rhodanese"/>
    <property type="match status" value="1"/>
</dbReference>
<evidence type="ECO:0000256" key="1">
    <source>
        <dbReference type="SAM" id="Coils"/>
    </source>
</evidence>
<dbReference type="InterPro" id="IPR000595">
    <property type="entry name" value="cNMP-bd_dom"/>
</dbReference>
<dbReference type="InterPro" id="IPR042095">
    <property type="entry name" value="SUMF_sf"/>
</dbReference>
<dbReference type="InterPro" id="IPR018490">
    <property type="entry name" value="cNMP-bd_dom_sf"/>
</dbReference>
<name>A0A2N6CY58_9GAMM</name>
<feature type="region of interest" description="Disordered" evidence="2">
    <location>
        <begin position="551"/>
        <end position="578"/>
    </location>
</feature>
<comment type="caution">
    <text evidence="5">The sequence shown here is derived from an EMBL/GenBank/DDBJ whole genome shotgun (WGS) entry which is preliminary data.</text>
</comment>
<organism evidence="5 6">
    <name type="scientific">Sedimenticola selenatireducens</name>
    <dbReference type="NCBI Taxonomy" id="191960"/>
    <lineage>
        <taxon>Bacteria</taxon>
        <taxon>Pseudomonadati</taxon>
        <taxon>Pseudomonadota</taxon>
        <taxon>Gammaproteobacteria</taxon>
        <taxon>Chromatiales</taxon>
        <taxon>Sedimenticolaceae</taxon>
        <taxon>Sedimenticola</taxon>
    </lineage>
</organism>
<dbReference type="PANTHER" id="PTHR23150:SF35">
    <property type="entry name" value="BLL6746 PROTEIN"/>
    <property type="match status" value="1"/>
</dbReference>
<feature type="compositionally biased region" description="Basic and acidic residues" evidence="2">
    <location>
        <begin position="594"/>
        <end position="611"/>
    </location>
</feature>
<feature type="region of interest" description="Disordered" evidence="2">
    <location>
        <begin position="664"/>
        <end position="687"/>
    </location>
</feature>
<evidence type="ECO:0008006" key="7">
    <source>
        <dbReference type="Google" id="ProtNLM"/>
    </source>
</evidence>
<dbReference type="CDD" id="cd00158">
    <property type="entry name" value="RHOD"/>
    <property type="match status" value="1"/>
</dbReference>
<dbReference type="InterPro" id="IPR005532">
    <property type="entry name" value="SUMF_dom"/>
</dbReference>
<dbReference type="GO" id="GO:0120147">
    <property type="term" value="F:formylglycine-generating oxidase activity"/>
    <property type="evidence" value="ECO:0007669"/>
    <property type="project" value="TreeGrafter"/>
</dbReference>
<keyword evidence="1" id="KW-0175">Coiled coil</keyword>
<dbReference type="Proteomes" id="UP000235015">
    <property type="component" value="Unassembled WGS sequence"/>
</dbReference>
<dbReference type="SMART" id="SM00100">
    <property type="entry name" value="cNMP"/>
    <property type="match status" value="2"/>
</dbReference>
<dbReference type="SUPFAM" id="SSF51206">
    <property type="entry name" value="cAMP-binding domain-like"/>
    <property type="match status" value="2"/>
</dbReference>
<sequence>MAVVPKQNGLNILRKLVPLNTLTEETLAELMEAVAFEKIAKGDFLFRAGDTDPERIYLLSGKVALLEHGKEIDTVTADSNMARYPIAHHIPRKFSVQATTKAEIVRIDSHLLSDLLTRGGNALYQVEELNADADDDWMSQLLQSPVFQRIPAANIQNIMMRMEEVQVSAGEMVIRQGDEGDYFYLINRGQCSITRQRGDGEIEEIAQLGAGYCLGEESLLSGQPRGSTVSMLTDGVLFRLGKKDFVEYIKMPLANAISYDEALNRVEKGAVWLDVRSPHEHQRIHIKKSKNVPFNNLRSALPELDTDKTYIVYCQDGLVSSTAVYLLMEQGLDALVLERGLESVPDDAVKRDKSRDGAEIINLRPEKDNLPIIEHGTGSTPDDEAGLLRERLQKTETQAQEQLQRARKLKLMLEKLKGRLAEAESGEARASEESRRLAADIEKLQDQLKEQEKAGANWKKQQSSIEAQLAGVTGERDQLQEELSKVCQQVGKLEKRLETKQQDEMQLKASQTEAEAELERINSEKSALAEEAERLQGALHEAQAELQKRSAELTQSQQAMEEALAKQQDESQLRASQVEAREELQRALTDSQAELERISSEKSALAEETERLQGALDGAEAELQKRSAELTQAQQAIEEALAKQQDESQLRVSQVEAREELQQALNDSRTELDQLSAEKSALEQTAGQLREALDGAQTELERLRDELAQFQQSSREALAKQQAVESTLQELQEEAAALRRANQAVQQEAEEQRGSLTEALAEATSRIESLEESLAERGDDDAARLEALDTAKKQQRLDHAELEQLRNELEGASARISELDAERQALQQAQRQRQSEQEAKLQQSLYEAVEGRSHAESELRIATDERERVAAELKVLQKSFGQLQRLVDERDNMLVELQLQIQQNKHTEVEDHLAVGQQQAELDRLTAALDAANSELESARQAVQDKARLLEDLQQTLDTEKAAAERMNAQLEASEQALLGVQQEQERQAESIASLSDERNRLEQQLESDRQRIDELETQLAAVQPDASELDALREELAEVTAARVAAETALAESVRMSDSSPAERNEIKAVQAELETLNDALDEADKAYEALDREKAQLQQQLERLQAEASGTGDHAGLIAQKEAAEQEVTRLSRELEQLREQAKADVAAAESASDEAPAARVVELQAALEQAHIRLKELELGSYADAAECEVLRQDIDKLKRSLDERSAELERTRKESLFLEEKTEERNSEIDRLKLALEAAQVDADEAVFKKEEALAARKQVEESLYALQKQVEHGRPRDDLLDKRLAASVDGLDAAPGGTKQKLVGALVGAVLAFGAAEVLSMLGCNGEIISAFLDKTGVETTAAPGQAAPVQQIASLATSDSEKMPAQIPSAAARQEPDKPPAASPPLVAEQPQIAPAPTVVAKPAAVVTKREPVVAKAPPKPRGPVIGARIQDRLADGGSGPELVYIHGGTFQMGSRINQLASEEQPVHEVNLNSFSIGRYEVTFRDYEQFAAATERPLPDDLGWGQGPRPVINVSWNDARAYTEWLSEQTGQRYRLPTEAEWEYAAAAGTDTPYLWGFELGSGNANCVNCGSEWDGASTAPVGRFEANPFGLHNTAGNVMEWVEDCYHNSYDGAPVDGSSWQEPACRERVVRGGAFNKPGESLRVTRRGRHDVDARLLVLGFRVVREVR</sequence>
<feature type="domain" description="Cyclic nucleotide-binding" evidence="3">
    <location>
        <begin position="18"/>
        <end position="116"/>
    </location>
</feature>
<feature type="region of interest" description="Disordered" evidence="2">
    <location>
        <begin position="740"/>
        <end position="764"/>
    </location>
</feature>
<feature type="region of interest" description="Disordered" evidence="2">
    <location>
        <begin position="501"/>
        <end position="522"/>
    </location>
</feature>
<proteinExistence type="predicted"/>
<feature type="domain" description="Rhodanese" evidence="4">
    <location>
        <begin position="266"/>
        <end position="350"/>
    </location>
</feature>
<dbReference type="SMART" id="SM00450">
    <property type="entry name" value="RHOD"/>
    <property type="match status" value="1"/>
</dbReference>
<feature type="coiled-coil region" evidence="1">
    <location>
        <begin position="915"/>
        <end position="1225"/>
    </location>
</feature>
<gene>
    <name evidence="5" type="ORF">C0630_07465</name>
</gene>
<reference evidence="5 6" key="1">
    <citation type="submission" date="2017-11" db="EMBL/GenBank/DDBJ databases">
        <title>Genome-resolved metagenomics identifies genetic mobility, metabolic interactions, and unexpected diversity in perchlorate-reducing communities.</title>
        <authorList>
            <person name="Barnum T.P."/>
            <person name="Figueroa I.A."/>
            <person name="Carlstrom C.I."/>
            <person name="Lucas L.N."/>
            <person name="Engelbrektson A.L."/>
            <person name="Coates J.D."/>
        </authorList>
    </citation>
    <scope>NUCLEOTIDE SEQUENCE [LARGE SCALE GENOMIC DNA]</scope>
    <source>
        <strain evidence="5">BM301</strain>
    </source>
</reference>
<dbReference type="PROSITE" id="PS50042">
    <property type="entry name" value="CNMP_BINDING_3"/>
    <property type="match status" value="2"/>
</dbReference>
<evidence type="ECO:0000256" key="2">
    <source>
        <dbReference type="SAM" id="MobiDB-lite"/>
    </source>
</evidence>
<dbReference type="InterPro" id="IPR014710">
    <property type="entry name" value="RmlC-like_jellyroll"/>
</dbReference>
<feature type="region of interest" description="Disordered" evidence="2">
    <location>
        <begin position="591"/>
        <end position="627"/>
    </location>
</feature>
<dbReference type="Pfam" id="PF03781">
    <property type="entry name" value="FGE-sulfatase"/>
    <property type="match status" value="1"/>
</dbReference>
<evidence type="ECO:0000313" key="5">
    <source>
        <dbReference type="EMBL" id="PLX62236.1"/>
    </source>
</evidence>
<dbReference type="SUPFAM" id="SSF56436">
    <property type="entry name" value="C-type lectin-like"/>
    <property type="match status" value="1"/>
</dbReference>
<dbReference type="PROSITE" id="PS00888">
    <property type="entry name" value="CNMP_BINDING_1"/>
    <property type="match status" value="1"/>
</dbReference>
<evidence type="ECO:0000259" key="3">
    <source>
        <dbReference type="PROSITE" id="PS50042"/>
    </source>
</evidence>
<evidence type="ECO:0000313" key="6">
    <source>
        <dbReference type="Proteomes" id="UP000235015"/>
    </source>
</evidence>
<dbReference type="Gene3D" id="3.90.1580.10">
    <property type="entry name" value="paralog of FGE (formylglycine-generating enzyme)"/>
    <property type="match status" value="1"/>
</dbReference>